<evidence type="ECO:0000256" key="8">
    <source>
        <dbReference type="RuleBase" id="RU003870"/>
    </source>
</evidence>
<dbReference type="InterPro" id="IPR036789">
    <property type="entry name" value="Ribosomal_uL6-like_a/b-dom_sf"/>
</dbReference>
<gene>
    <name evidence="6" type="primary">rplF</name>
    <name evidence="10" type="ORF">UU32_C0020G0013</name>
</gene>
<dbReference type="Proteomes" id="UP000033858">
    <property type="component" value="Unassembled WGS sequence"/>
</dbReference>
<keyword evidence="5 6" id="KW-0687">Ribonucleoprotein</keyword>
<dbReference type="GO" id="GO:0022625">
    <property type="term" value="C:cytosolic large ribosomal subunit"/>
    <property type="evidence" value="ECO:0007669"/>
    <property type="project" value="UniProtKB-UniRule"/>
</dbReference>
<evidence type="ECO:0000313" key="11">
    <source>
        <dbReference type="Proteomes" id="UP000033858"/>
    </source>
</evidence>
<dbReference type="Pfam" id="PF00347">
    <property type="entry name" value="Ribosomal_L6"/>
    <property type="match status" value="2"/>
</dbReference>
<comment type="caution">
    <text evidence="10">The sequence shown here is derived from an EMBL/GenBank/DDBJ whole genome shotgun (WGS) entry which is preliminary data.</text>
</comment>
<evidence type="ECO:0000259" key="9">
    <source>
        <dbReference type="Pfam" id="PF00347"/>
    </source>
</evidence>
<dbReference type="EMBL" id="LCAE01000020">
    <property type="protein sequence ID" value="KKR86186.1"/>
    <property type="molecule type" value="Genomic_DNA"/>
</dbReference>
<dbReference type="GO" id="GO:0002181">
    <property type="term" value="P:cytoplasmic translation"/>
    <property type="evidence" value="ECO:0007669"/>
    <property type="project" value="TreeGrafter"/>
</dbReference>
<dbReference type="SUPFAM" id="SSF56053">
    <property type="entry name" value="Ribosomal protein L6"/>
    <property type="match status" value="2"/>
</dbReference>
<protein>
    <recommendedName>
        <fullName evidence="6">Large ribosomal subunit protein uL6</fullName>
    </recommendedName>
</protein>
<dbReference type="GO" id="GO:0003735">
    <property type="term" value="F:structural constituent of ribosome"/>
    <property type="evidence" value="ECO:0007669"/>
    <property type="project" value="UniProtKB-UniRule"/>
</dbReference>
<feature type="domain" description="Large ribosomal subunit protein uL6 alpha-beta" evidence="9">
    <location>
        <begin position="90"/>
        <end position="163"/>
    </location>
</feature>
<organism evidence="10 11">
    <name type="scientific">Candidatus Woesebacteria bacterium GW2011_GWB1_41_10</name>
    <dbReference type="NCBI Taxonomy" id="1618577"/>
    <lineage>
        <taxon>Bacteria</taxon>
        <taxon>Candidatus Woeseibacteriota</taxon>
    </lineage>
</organism>
<name>A0A0G0UFJ4_9BACT</name>
<evidence type="ECO:0000256" key="4">
    <source>
        <dbReference type="ARBA" id="ARBA00022980"/>
    </source>
</evidence>
<reference evidence="10 11" key="1">
    <citation type="journal article" date="2015" name="Nature">
        <title>rRNA introns, odd ribosomes, and small enigmatic genomes across a large radiation of phyla.</title>
        <authorList>
            <person name="Brown C.T."/>
            <person name="Hug L.A."/>
            <person name="Thomas B.C."/>
            <person name="Sharon I."/>
            <person name="Castelle C.J."/>
            <person name="Singh A."/>
            <person name="Wilkins M.J."/>
            <person name="Williams K.H."/>
            <person name="Banfield J.F."/>
        </authorList>
    </citation>
    <scope>NUCLEOTIDE SEQUENCE [LARGE SCALE GENOMIC DNA]</scope>
</reference>
<evidence type="ECO:0000256" key="6">
    <source>
        <dbReference type="HAMAP-Rule" id="MF_01365"/>
    </source>
</evidence>
<accession>A0A0G0UFJ4</accession>
<dbReference type="NCBIfam" id="TIGR03654">
    <property type="entry name" value="L6_bact"/>
    <property type="match status" value="1"/>
</dbReference>
<keyword evidence="2 6" id="KW-0699">rRNA-binding</keyword>
<comment type="function">
    <text evidence="6 8">This protein binds to the 23S rRNA, and is important in its secondary structure. It is located near the subunit interface in the base of the L7/L12 stalk, and near the tRNA binding site of the peptidyltransferase center.</text>
</comment>
<proteinExistence type="inferred from homology"/>
<evidence type="ECO:0000256" key="2">
    <source>
        <dbReference type="ARBA" id="ARBA00022730"/>
    </source>
</evidence>
<dbReference type="PANTHER" id="PTHR11655">
    <property type="entry name" value="60S/50S RIBOSOMAL PROTEIN L6/L9"/>
    <property type="match status" value="1"/>
</dbReference>
<dbReference type="PROSITE" id="PS00525">
    <property type="entry name" value="RIBOSOMAL_L6_1"/>
    <property type="match status" value="1"/>
</dbReference>
<dbReference type="FunFam" id="3.90.930.12:FF:000002">
    <property type="entry name" value="50S ribosomal protein L6"/>
    <property type="match status" value="1"/>
</dbReference>
<dbReference type="AlphaFoldDB" id="A0A0G0UFJ4"/>
<dbReference type="FunFam" id="3.90.930.12:FF:000001">
    <property type="entry name" value="50S ribosomal protein L6"/>
    <property type="match status" value="1"/>
</dbReference>
<dbReference type="GO" id="GO:0019843">
    <property type="term" value="F:rRNA binding"/>
    <property type="evidence" value="ECO:0007669"/>
    <property type="project" value="UniProtKB-UniRule"/>
</dbReference>
<sequence length="182" mass="19343">MSKIGRQPINLPNGVTVEISNGKILVKGSKGELERNIPRKISAEVSDGIVTIFRKDDTKQSISLHGTIRSLVANMAKGVSEGFEKSLELVGTGFRAEVSGSVITLTVGYSHPVKIEALAGIALKVEKSIITVSGIDKEIVGQVAANIRAVRPPEPYKGKGIKYVEEIVRRKPGKAAAKATTA</sequence>
<feature type="domain" description="Large ribosomal subunit protein uL6 alpha-beta" evidence="9">
    <location>
        <begin position="12"/>
        <end position="82"/>
    </location>
</feature>
<keyword evidence="4 6" id="KW-0689">Ribosomal protein</keyword>
<dbReference type="InterPro" id="IPR000702">
    <property type="entry name" value="Ribosomal_uL6-like"/>
</dbReference>
<evidence type="ECO:0000313" key="10">
    <source>
        <dbReference type="EMBL" id="KKR86186.1"/>
    </source>
</evidence>
<dbReference type="PATRIC" id="fig|1618577.3.peg.318"/>
<dbReference type="PIRSF" id="PIRSF002162">
    <property type="entry name" value="Ribosomal_L6"/>
    <property type="match status" value="1"/>
</dbReference>
<dbReference type="Gene3D" id="3.90.930.12">
    <property type="entry name" value="Ribosomal protein L6, alpha-beta domain"/>
    <property type="match status" value="2"/>
</dbReference>
<evidence type="ECO:0000256" key="1">
    <source>
        <dbReference type="ARBA" id="ARBA00009356"/>
    </source>
</evidence>
<dbReference type="InterPro" id="IPR002358">
    <property type="entry name" value="Ribosomal_uL6_CS"/>
</dbReference>
<dbReference type="InterPro" id="IPR019906">
    <property type="entry name" value="Ribosomal_uL6_bac-type"/>
</dbReference>
<dbReference type="InterPro" id="IPR020040">
    <property type="entry name" value="Ribosomal_uL6_a/b-dom"/>
</dbReference>
<keyword evidence="3 6" id="KW-0694">RNA-binding</keyword>
<comment type="similarity">
    <text evidence="1 6 7">Belongs to the universal ribosomal protein uL6 family.</text>
</comment>
<evidence type="ECO:0000256" key="7">
    <source>
        <dbReference type="RuleBase" id="RU003869"/>
    </source>
</evidence>
<dbReference type="PANTHER" id="PTHR11655:SF14">
    <property type="entry name" value="LARGE RIBOSOMAL SUBUNIT PROTEIN UL6M"/>
    <property type="match status" value="1"/>
</dbReference>
<comment type="subunit">
    <text evidence="6">Part of the 50S ribosomal subunit.</text>
</comment>
<dbReference type="HAMAP" id="MF_01365_B">
    <property type="entry name" value="Ribosomal_uL6_B"/>
    <property type="match status" value="1"/>
</dbReference>
<evidence type="ECO:0000256" key="5">
    <source>
        <dbReference type="ARBA" id="ARBA00023274"/>
    </source>
</evidence>
<dbReference type="PRINTS" id="PR00059">
    <property type="entry name" value="RIBOSOMALL6"/>
</dbReference>
<evidence type="ECO:0000256" key="3">
    <source>
        <dbReference type="ARBA" id="ARBA00022884"/>
    </source>
</evidence>